<evidence type="ECO:0000259" key="4">
    <source>
        <dbReference type="SMART" id="SM01039"/>
    </source>
</evidence>
<dbReference type="STRING" id="109280.ENSHCOP00000001458"/>
<evidence type="ECO:0000256" key="2">
    <source>
        <dbReference type="SAM" id="MobiDB-lite"/>
    </source>
</evidence>
<keyword evidence="6" id="KW-1185">Reference proteome</keyword>
<feature type="transmembrane region" description="Helical" evidence="3">
    <location>
        <begin position="182"/>
        <end position="204"/>
    </location>
</feature>
<dbReference type="Gene3D" id="3.30.390.150">
    <property type="match status" value="1"/>
</dbReference>
<evidence type="ECO:0000313" key="6">
    <source>
        <dbReference type="Proteomes" id="UP000264820"/>
    </source>
</evidence>
<dbReference type="Proteomes" id="UP000264820">
    <property type="component" value="Unplaced"/>
</dbReference>
<keyword evidence="1" id="KW-1015">Disulfide bond</keyword>
<feature type="region of interest" description="Disordered" evidence="2">
    <location>
        <begin position="1"/>
        <end position="21"/>
    </location>
</feature>
<evidence type="ECO:0000256" key="1">
    <source>
        <dbReference type="ARBA" id="ARBA00023157"/>
    </source>
</evidence>
<dbReference type="AlphaFoldDB" id="A0A3Q2XBS5"/>
<feature type="transmembrane region" description="Helical" evidence="3">
    <location>
        <begin position="30"/>
        <end position="49"/>
    </location>
</feature>
<dbReference type="InterPro" id="IPR007084">
    <property type="entry name" value="BRICHOS_dom"/>
</dbReference>
<dbReference type="PANTHER" id="PTHR16483">
    <property type="entry name" value="GASTROKINE 1"/>
    <property type="match status" value="1"/>
</dbReference>
<feature type="domain" description="BRICHOS" evidence="4">
    <location>
        <begin position="94"/>
        <end position="172"/>
    </location>
</feature>
<reference evidence="5" key="1">
    <citation type="submission" date="2025-08" db="UniProtKB">
        <authorList>
            <consortium name="Ensembl"/>
        </authorList>
    </citation>
    <scope>IDENTIFICATION</scope>
</reference>
<reference evidence="5" key="2">
    <citation type="submission" date="2025-09" db="UniProtKB">
        <authorList>
            <consortium name="Ensembl"/>
        </authorList>
    </citation>
    <scope>IDENTIFICATION</scope>
</reference>
<evidence type="ECO:0000256" key="3">
    <source>
        <dbReference type="SAM" id="Phobius"/>
    </source>
</evidence>
<proteinExistence type="predicted"/>
<sequence length="206" mass="23222">MGRCWNLPEGTLEKGGSSDSHHIPKKVLCVSLSASLLLILLALGLTGHLELPQHRWQSSQAVRFTAPDPAGVLLLNQSAVVDQQNGLVTFSVTARANQTSTVLFDMKHGLVCYQPVHQESCFLQTMETWDYENNETRRRTEFLGVLPARQTDASTLEEPLKLLCQDKTIHWTKRAEPGKQRLVYFCIDICFPNNICVSVCFYYLPE</sequence>
<keyword evidence="3" id="KW-1133">Transmembrane helix</keyword>
<dbReference type="GeneTree" id="ENSGT00930000150969"/>
<dbReference type="InterPro" id="IPR051772">
    <property type="entry name" value="Gastrokine"/>
</dbReference>
<name>A0A3Q2XBS5_HIPCM</name>
<keyword evidence="3" id="KW-0472">Membrane</keyword>
<organism evidence="5 6">
    <name type="scientific">Hippocampus comes</name>
    <name type="common">Tiger tail seahorse</name>
    <dbReference type="NCBI Taxonomy" id="109280"/>
    <lineage>
        <taxon>Eukaryota</taxon>
        <taxon>Metazoa</taxon>
        <taxon>Chordata</taxon>
        <taxon>Craniata</taxon>
        <taxon>Vertebrata</taxon>
        <taxon>Euteleostomi</taxon>
        <taxon>Actinopterygii</taxon>
        <taxon>Neopterygii</taxon>
        <taxon>Teleostei</taxon>
        <taxon>Neoteleostei</taxon>
        <taxon>Acanthomorphata</taxon>
        <taxon>Syngnathiaria</taxon>
        <taxon>Syngnathiformes</taxon>
        <taxon>Syngnathoidei</taxon>
        <taxon>Syngnathidae</taxon>
        <taxon>Hippocampus</taxon>
    </lineage>
</organism>
<dbReference type="OMA" id="VPHKVLW"/>
<keyword evidence="3" id="KW-0812">Transmembrane</keyword>
<dbReference type="Ensembl" id="ENSHCOT00000012081.1">
    <property type="protein sequence ID" value="ENSHCOP00000001458.1"/>
    <property type="gene ID" value="ENSHCOG00000002412.1"/>
</dbReference>
<dbReference type="SMART" id="SM01039">
    <property type="entry name" value="BRICHOS"/>
    <property type="match status" value="1"/>
</dbReference>
<dbReference type="Pfam" id="PF04089">
    <property type="entry name" value="BRICHOS"/>
    <property type="match status" value="1"/>
</dbReference>
<evidence type="ECO:0000313" key="5">
    <source>
        <dbReference type="Ensembl" id="ENSHCOP00000001458.1"/>
    </source>
</evidence>
<protein>
    <submittedName>
        <fullName evidence="5">BRICHOS domain containing 5</fullName>
    </submittedName>
</protein>
<accession>A0A3Q2XBS5</accession>